<sequence>MYQLGTTHKYFPASPQKTCIIIIELFTVRVKSINSDYTKPWSENNFGYKQDKKGDEKISYTGFCYRSIHQLFFFVFVWGGYYKKINRIR</sequence>
<keyword evidence="1" id="KW-0812">Transmembrane</keyword>
<proteinExistence type="predicted"/>
<protein>
    <submittedName>
        <fullName evidence="2">Uncharacterized protein</fullName>
    </submittedName>
</protein>
<accession>A0A382NAE9</accession>
<keyword evidence="1" id="KW-0472">Membrane</keyword>
<dbReference type="EMBL" id="UINC01098579">
    <property type="protein sequence ID" value="SVC57207.1"/>
    <property type="molecule type" value="Genomic_DNA"/>
</dbReference>
<organism evidence="2">
    <name type="scientific">marine metagenome</name>
    <dbReference type="NCBI Taxonomy" id="408172"/>
    <lineage>
        <taxon>unclassified sequences</taxon>
        <taxon>metagenomes</taxon>
        <taxon>ecological metagenomes</taxon>
    </lineage>
</organism>
<name>A0A382NAE9_9ZZZZ</name>
<evidence type="ECO:0000256" key="1">
    <source>
        <dbReference type="SAM" id="Phobius"/>
    </source>
</evidence>
<keyword evidence="1" id="KW-1133">Transmembrane helix</keyword>
<dbReference type="AlphaFoldDB" id="A0A382NAE9"/>
<evidence type="ECO:0000313" key="2">
    <source>
        <dbReference type="EMBL" id="SVC57207.1"/>
    </source>
</evidence>
<reference evidence="2" key="1">
    <citation type="submission" date="2018-05" db="EMBL/GenBank/DDBJ databases">
        <authorList>
            <person name="Lanie J.A."/>
            <person name="Ng W.-L."/>
            <person name="Kazmierczak K.M."/>
            <person name="Andrzejewski T.M."/>
            <person name="Davidsen T.M."/>
            <person name="Wayne K.J."/>
            <person name="Tettelin H."/>
            <person name="Glass J.I."/>
            <person name="Rusch D."/>
            <person name="Podicherti R."/>
            <person name="Tsui H.-C.T."/>
            <person name="Winkler M.E."/>
        </authorList>
    </citation>
    <scope>NUCLEOTIDE SEQUENCE</scope>
</reference>
<gene>
    <name evidence="2" type="ORF">METZ01_LOCUS310061</name>
</gene>
<feature type="transmembrane region" description="Helical" evidence="1">
    <location>
        <begin position="58"/>
        <end position="81"/>
    </location>
</feature>